<evidence type="ECO:0000259" key="1">
    <source>
        <dbReference type="Pfam" id="PF16013"/>
    </source>
</evidence>
<protein>
    <submittedName>
        <fullName evidence="3">Uncharacterized protein LOC117568106 isoform X1</fullName>
    </submittedName>
</protein>
<dbReference type="PANTHER" id="PTHR21115:SF0">
    <property type="entry name" value="GH06117P-RELATED"/>
    <property type="match status" value="1"/>
</dbReference>
<dbReference type="OrthoDB" id="6512497at2759"/>
<name>A0A6P8WPG9_DROAB</name>
<dbReference type="PANTHER" id="PTHR21115">
    <property type="entry name" value="GH06117P-RELATED"/>
    <property type="match status" value="1"/>
</dbReference>
<evidence type="ECO:0000313" key="3">
    <source>
        <dbReference type="RefSeq" id="XP_034104389.1"/>
    </source>
</evidence>
<dbReference type="AlphaFoldDB" id="A0A6P8WPG9"/>
<feature type="domain" description="DUF4781" evidence="1">
    <location>
        <begin position="133"/>
        <end position="437"/>
    </location>
</feature>
<organism evidence="2 3">
    <name type="scientific">Drosophila albomicans</name>
    <name type="common">Fruit fly</name>
    <dbReference type="NCBI Taxonomy" id="7291"/>
    <lineage>
        <taxon>Eukaryota</taxon>
        <taxon>Metazoa</taxon>
        <taxon>Ecdysozoa</taxon>
        <taxon>Arthropoda</taxon>
        <taxon>Hexapoda</taxon>
        <taxon>Insecta</taxon>
        <taxon>Pterygota</taxon>
        <taxon>Neoptera</taxon>
        <taxon>Endopterygota</taxon>
        <taxon>Diptera</taxon>
        <taxon>Brachycera</taxon>
        <taxon>Muscomorpha</taxon>
        <taxon>Ephydroidea</taxon>
        <taxon>Drosophilidae</taxon>
        <taxon>Drosophila</taxon>
    </lineage>
</organism>
<keyword evidence="2" id="KW-1185">Reference proteome</keyword>
<proteinExistence type="predicted"/>
<accession>A0A6P8WPG9</accession>
<dbReference type="InterPro" id="IPR031962">
    <property type="entry name" value="DUF4781"/>
</dbReference>
<sequence length="697" mass="76098">MGERVEANNNGVAARSIREVQQSFGESLGFGNEIIWDLLSDEQSQILETKIRTLIPDPTVPSNLVGDEREKAEERVAKQCGVFARLRQTLFNAVWEQRKYTNRQSLTSIFYVLVATDETDHNNALNCTKWSCHPVFRARRCLSDSNGRSNNSDDCCLIYVDENGRVYQNWESYVTSNQLPEGIMVTPPRGVYNLTLRGDVILQSMSTPASSTGSKVLGALDITSAVGGLGAAAVPIAGLAFTVAAPVMLVAGAVGLAAAGYSTARAGAQLVDRSQHEQSINVTDRTARGHWLSVVAGAVGLGAAGATSAVTVATNAGREVGAIAQLTVNSMNISSIMISATGLTSGVIDLILKHQDGDDISTMDVLQLSASLFLFTHSVYNFKLASTIINDTANNRIGSYRETLSNRQRRMFDKVVKETIRTKGVSRANMDIIRNVNEMPSRQQFNDLYKINRDLNRNDIRPSFAANGQGVELNGQVVTNTAELRASVQHNIGPDILGRVTNPIPESFQGSAVGGNNAGLRGNNAGRVFTGSAGMMQSSAIDAPENTRNYADGVRILRLSSLVINGVAIALSQFGDDIFTRIINAESFENALLMLADNLNDNVMQFVLNLTETFMHIFWDELNDLLKFYISAESVLYRIGTHILDNYRYLTIDQLKLYTGEIIQAVDDYFTSLNPNNFPGLLTKCKVCNHFYNICDL</sequence>
<reference evidence="3" key="1">
    <citation type="submission" date="2025-08" db="UniProtKB">
        <authorList>
            <consortium name="RefSeq"/>
        </authorList>
    </citation>
    <scope>IDENTIFICATION</scope>
    <source>
        <strain evidence="3">15112-1751.03</strain>
        <tissue evidence="3">Whole Adult</tissue>
    </source>
</reference>
<dbReference type="Proteomes" id="UP000515160">
    <property type="component" value="Chromosome 3"/>
</dbReference>
<dbReference type="RefSeq" id="XP_034104389.1">
    <property type="nucleotide sequence ID" value="XM_034248498.2"/>
</dbReference>
<evidence type="ECO:0000313" key="2">
    <source>
        <dbReference type="Proteomes" id="UP000515160"/>
    </source>
</evidence>
<dbReference type="GeneID" id="117568106"/>
<dbReference type="Pfam" id="PF16013">
    <property type="entry name" value="DUF4781"/>
    <property type="match status" value="1"/>
</dbReference>
<gene>
    <name evidence="3" type="primary">LOC117568106</name>
</gene>